<evidence type="ECO:0000256" key="5">
    <source>
        <dbReference type="SAM" id="MobiDB-lite"/>
    </source>
</evidence>
<evidence type="ECO:0000256" key="4">
    <source>
        <dbReference type="ARBA" id="ARBA00023204"/>
    </source>
</evidence>
<comment type="caution">
    <text evidence="6">The sequence shown here is derived from an EMBL/GenBank/DDBJ whole genome shotgun (WGS) entry which is preliminary data.</text>
</comment>
<dbReference type="InterPro" id="IPR007232">
    <property type="entry name" value="Rad52_Rad59_Rad22"/>
</dbReference>
<dbReference type="Proteomes" id="UP000247409">
    <property type="component" value="Unassembled WGS sequence"/>
</dbReference>
<evidence type="ECO:0000256" key="2">
    <source>
        <dbReference type="ARBA" id="ARBA00022763"/>
    </source>
</evidence>
<feature type="region of interest" description="Disordered" evidence="5">
    <location>
        <begin position="1"/>
        <end position="20"/>
    </location>
</feature>
<dbReference type="Gene3D" id="3.30.390.80">
    <property type="entry name" value="DNA repair protein Rad52/59/22"/>
    <property type="match status" value="1"/>
</dbReference>
<organism evidence="6 7">
    <name type="scientific">Gracilariopsis chorda</name>
    <dbReference type="NCBI Taxonomy" id="448386"/>
    <lineage>
        <taxon>Eukaryota</taxon>
        <taxon>Rhodophyta</taxon>
        <taxon>Florideophyceae</taxon>
        <taxon>Rhodymeniophycidae</taxon>
        <taxon>Gracilariales</taxon>
        <taxon>Gracilariaceae</taxon>
        <taxon>Gracilariopsis</taxon>
    </lineage>
</organism>
<evidence type="ECO:0000313" key="6">
    <source>
        <dbReference type="EMBL" id="PXF42102.1"/>
    </source>
</evidence>
<dbReference type="PANTHER" id="PTHR12132">
    <property type="entry name" value="DNA REPAIR AND RECOMBINATION PROTEIN RAD52, RAD59"/>
    <property type="match status" value="1"/>
</dbReference>
<reference evidence="6 7" key="1">
    <citation type="journal article" date="2018" name="Mol. Biol. Evol.">
        <title>Analysis of the draft genome of the red seaweed Gracilariopsis chorda provides insights into genome size evolution in Rhodophyta.</title>
        <authorList>
            <person name="Lee J."/>
            <person name="Yang E.C."/>
            <person name="Graf L."/>
            <person name="Yang J.H."/>
            <person name="Qiu H."/>
            <person name="Zel Zion U."/>
            <person name="Chan C.X."/>
            <person name="Stephens T.G."/>
            <person name="Weber A.P.M."/>
            <person name="Boo G.H."/>
            <person name="Boo S.M."/>
            <person name="Kim K.M."/>
            <person name="Shin Y."/>
            <person name="Jung M."/>
            <person name="Lee S.J."/>
            <person name="Yim H.S."/>
            <person name="Lee J.H."/>
            <person name="Bhattacharya D."/>
            <person name="Yoon H.S."/>
        </authorList>
    </citation>
    <scope>NUCLEOTIDE SEQUENCE [LARGE SCALE GENOMIC DNA]</scope>
    <source>
        <strain evidence="6 7">SKKU-2015</strain>
        <tissue evidence="6">Whole body</tissue>
    </source>
</reference>
<evidence type="ECO:0000313" key="7">
    <source>
        <dbReference type="Proteomes" id="UP000247409"/>
    </source>
</evidence>
<feature type="region of interest" description="Disordered" evidence="5">
    <location>
        <begin position="212"/>
        <end position="252"/>
    </location>
</feature>
<proteinExistence type="inferred from homology"/>
<comment type="similarity">
    <text evidence="1">Belongs to the RAD52 family.</text>
</comment>
<keyword evidence="4" id="KW-0234">DNA repair</keyword>
<dbReference type="GO" id="GO:0000724">
    <property type="term" value="P:double-strand break repair via homologous recombination"/>
    <property type="evidence" value="ECO:0007669"/>
    <property type="project" value="TreeGrafter"/>
</dbReference>
<dbReference type="SUPFAM" id="SSF54768">
    <property type="entry name" value="dsRNA-binding domain-like"/>
    <property type="match status" value="1"/>
</dbReference>
<dbReference type="EMBL" id="NBIV01000177">
    <property type="protein sequence ID" value="PXF42102.1"/>
    <property type="molecule type" value="Genomic_DNA"/>
</dbReference>
<dbReference type="GO" id="GO:0005634">
    <property type="term" value="C:nucleus"/>
    <property type="evidence" value="ECO:0007669"/>
    <property type="project" value="TreeGrafter"/>
</dbReference>
<evidence type="ECO:0000256" key="3">
    <source>
        <dbReference type="ARBA" id="ARBA00023172"/>
    </source>
</evidence>
<dbReference type="InterPro" id="IPR042525">
    <property type="entry name" value="Rad52_Rad59_Rad22_sf"/>
</dbReference>
<dbReference type="Pfam" id="PF04098">
    <property type="entry name" value="Rad52_Rad22"/>
    <property type="match status" value="1"/>
</dbReference>
<dbReference type="OrthoDB" id="206565at2759"/>
<dbReference type="FunFam" id="3.30.390.80:FF:000001">
    <property type="entry name" value="DNA repair protein RAD52 homolog"/>
    <property type="match status" value="1"/>
</dbReference>
<sequence length="482" mass="51723">MNDFPLADVNPPPPSTSDFVIKQEPVDVKPSPYRSVKRKASFGDAPFSDDEFRSIRQRLDIGLTRAETMQRPGPGGMRITYVEGWKVIHEANQIFGFNGWSSQIVQLDTRYVEENRGRFSACVSATVRITLRDGCTREDRGGGLAENMRSKGEAIMKADKEAVTDATKRALKNFGLRLGLSLYDRQHVRDMNRPSPRESMRDVDATHASAVASRPISAHQPRYSPKQRAQSAAAFRKPQPSAAVMDRSKPPNMVDKALSVSMSTAMNNMNNVMNNINGAMGSGREQQVQAQALLKKQVMPRSRANQDTQSMSEALANIQKRQRAHASLNGMQQLNVVAANFGGALPTTSTASALSAPMTDRRMAQHLQQATGMSASSAGRVNPSVAMQNANVNVNGTFGGSNAQYGVRGTAGLVGGGQHSSSVSRARGGSARSAAQNASINLGVTIGLDNAQGISLQASGAAEGQLKSELDTLHALALAEFQ</sequence>
<dbReference type="InterPro" id="IPR041247">
    <property type="entry name" value="Rad52_fam"/>
</dbReference>
<dbReference type="GO" id="GO:0045002">
    <property type="term" value="P:double-strand break repair via single-strand annealing"/>
    <property type="evidence" value="ECO:0007669"/>
    <property type="project" value="TreeGrafter"/>
</dbReference>
<keyword evidence="2" id="KW-0227">DNA damage</keyword>
<dbReference type="PANTHER" id="PTHR12132:SF1">
    <property type="entry name" value="DNA REPAIR PROTEIN RAD52 HOMOLOG"/>
    <property type="match status" value="1"/>
</dbReference>
<name>A0A2V3IJ57_9FLOR</name>
<dbReference type="STRING" id="448386.A0A2V3IJ57"/>
<gene>
    <name evidence="6" type="ORF">BWQ96_08208</name>
</gene>
<evidence type="ECO:0000256" key="1">
    <source>
        <dbReference type="ARBA" id="ARBA00006638"/>
    </source>
</evidence>
<protein>
    <submittedName>
        <fullName evidence="6">DNA repair protein RAD52-like</fullName>
    </submittedName>
</protein>
<dbReference type="GO" id="GO:0006312">
    <property type="term" value="P:mitotic recombination"/>
    <property type="evidence" value="ECO:0007669"/>
    <property type="project" value="TreeGrafter"/>
</dbReference>
<keyword evidence="7" id="KW-1185">Reference proteome</keyword>
<accession>A0A2V3IJ57</accession>
<keyword evidence="3" id="KW-0233">DNA recombination</keyword>
<dbReference type="AlphaFoldDB" id="A0A2V3IJ57"/>